<proteinExistence type="inferred from homology"/>
<sequence length="501" mass="52230">MTATRTPGVPAIDEGSLISTSPASGEEVGRFPVASPDHVTDAVARARDAAGWWAGLGFTGRSKRLLAFRSVLTNRLEELAELMHREGGKPTADALVEAIAAIDHVAWAAKHARKVLGRRKVGSSILLAEHSSYLEYLPFGVVGVIGPWNYPVLTPMGSIGYALAAGNAVVFKPSEYTPAVGQWVVDRFAEVVPEHPVLQIVHGMGDVGGALCRSGVDKIAFTGSTATGKKVMAAAAETLTPVLLECGGKDAMIVAADADLDAAADACVWGGLTNAGQTCVGIERVYVADAVYDEFLGRVVARAAKLTVGEEGTADIGPITMPSQIDIIRRHIEDALTRGGRAVLGGAEAVRPPFVSPTILVDVPEDAAAVQEETFGPTLTVARVKNAGEAVALANGTGYGLGGSIFSKSHGLELARGVRSGMTSVNSALTFAGMPSLPFGGVGGSGFGRIHGEDGLREFTRAKAIVKRRAPTLLALTTFDRTPKTMKQALKLVKLVHGRSK</sequence>
<feature type="region of interest" description="Disordered" evidence="6">
    <location>
        <begin position="1"/>
        <end position="24"/>
    </location>
</feature>
<evidence type="ECO:0000313" key="8">
    <source>
        <dbReference type="EMBL" id="MFC5004244.1"/>
    </source>
</evidence>
<dbReference type="PANTHER" id="PTHR11699">
    <property type="entry name" value="ALDEHYDE DEHYDROGENASE-RELATED"/>
    <property type="match status" value="1"/>
</dbReference>
<keyword evidence="9" id="KW-1185">Reference proteome</keyword>
<dbReference type="Gene3D" id="3.40.605.10">
    <property type="entry name" value="Aldehyde Dehydrogenase, Chain A, domain 1"/>
    <property type="match status" value="1"/>
</dbReference>
<accession>A0ABV9W8A8</accession>
<gene>
    <name evidence="8" type="ORF">ACFPIJ_41270</name>
</gene>
<dbReference type="EMBL" id="JBHSIU010000059">
    <property type="protein sequence ID" value="MFC5004244.1"/>
    <property type="molecule type" value="Genomic_DNA"/>
</dbReference>
<evidence type="ECO:0000256" key="3">
    <source>
        <dbReference type="PIRNR" id="PIRNR036492"/>
    </source>
</evidence>
<feature type="active site" evidence="4">
    <location>
        <position position="245"/>
    </location>
</feature>
<dbReference type="Proteomes" id="UP001595912">
    <property type="component" value="Unassembled WGS sequence"/>
</dbReference>
<dbReference type="PROSITE" id="PS00070">
    <property type="entry name" value="ALDEHYDE_DEHYDR_CYS"/>
    <property type="match status" value="1"/>
</dbReference>
<evidence type="ECO:0000313" key="9">
    <source>
        <dbReference type="Proteomes" id="UP001595912"/>
    </source>
</evidence>
<dbReference type="InterPro" id="IPR015590">
    <property type="entry name" value="Aldehyde_DH_dom"/>
</dbReference>
<dbReference type="InterPro" id="IPR016161">
    <property type="entry name" value="Ald_DH/histidinol_DH"/>
</dbReference>
<evidence type="ECO:0000256" key="4">
    <source>
        <dbReference type="PROSITE-ProRule" id="PRU10007"/>
    </source>
</evidence>
<evidence type="ECO:0000259" key="7">
    <source>
        <dbReference type="Pfam" id="PF00171"/>
    </source>
</evidence>
<comment type="caution">
    <text evidence="8">The sequence shown here is derived from an EMBL/GenBank/DDBJ whole genome shotgun (WGS) entry which is preliminary data.</text>
</comment>
<protein>
    <recommendedName>
        <fullName evidence="3">Aldehyde dehydrogenase</fullName>
    </recommendedName>
</protein>
<dbReference type="SUPFAM" id="SSF53720">
    <property type="entry name" value="ALDH-like"/>
    <property type="match status" value="1"/>
</dbReference>
<dbReference type="RefSeq" id="WP_380123944.1">
    <property type="nucleotide sequence ID" value="NZ_JBHSIU010000059.1"/>
</dbReference>
<dbReference type="Gene3D" id="3.40.309.10">
    <property type="entry name" value="Aldehyde Dehydrogenase, Chain A, domain 2"/>
    <property type="match status" value="1"/>
</dbReference>
<evidence type="ECO:0000256" key="6">
    <source>
        <dbReference type="SAM" id="MobiDB-lite"/>
    </source>
</evidence>
<dbReference type="InterPro" id="IPR016162">
    <property type="entry name" value="Ald_DH_N"/>
</dbReference>
<name>A0ABV9W8A8_9ACTN</name>
<reference evidence="9" key="1">
    <citation type="journal article" date="2019" name="Int. J. Syst. Evol. Microbiol.">
        <title>The Global Catalogue of Microorganisms (GCM) 10K type strain sequencing project: providing services to taxonomists for standard genome sequencing and annotation.</title>
        <authorList>
            <consortium name="The Broad Institute Genomics Platform"/>
            <consortium name="The Broad Institute Genome Sequencing Center for Infectious Disease"/>
            <person name="Wu L."/>
            <person name="Ma J."/>
        </authorList>
    </citation>
    <scope>NUCLEOTIDE SEQUENCE [LARGE SCALE GENOMIC DNA]</scope>
    <source>
        <strain evidence="9">CGMCC 4.7152</strain>
    </source>
</reference>
<dbReference type="Pfam" id="PF00171">
    <property type="entry name" value="Aldedh"/>
    <property type="match status" value="1"/>
</dbReference>
<feature type="domain" description="Aldehyde dehydrogenase" evidence="7">
    <location>
        <begin position="18"/>
        <end position="465"/>
    </location>
</feature>
<dbReference type="CDD" id="cd07099">
    <property type="entry name" value="ALDH_DDALDH"/>
    <property type="match status" value="1"/>
</dbReference>
<dbReference type="InterPro" id="IPR016160">
    <property type="entry name" value="Ald_DH_CS_CYS"/>
</dbReference>
<evidence type="ECO:0000256" key="5">
    <source>
        <dbReference type="RuleBase" id="RU003345"/>
    </source>
</evidence>
<dbReference type="InterPro" id="IPR012394">
    <property type="entry name" value="Aldehyde_DH_NAD(P)"/>
</dbReference>
<keyword evidence="2 3" id="KW-0560">Oxidoreductase</keyword>
<comment type="similarity">
    <text evidence="1 3 5">Belongs to the aldehyde dehydrogenase family.</text>
</comment>
<evidence type="ECO:0000256" key="2">
    <source>
        <dbReference type="ARBA" id="ARBA00023002"/>
    </source>
</evidence>
<dbReference type="InterPro" id="IPR029510">
    <property type="entry name" value="Ald_DH_CS_GLU"/>
</dbReference>
<dbReference type="InterPro" id="IPR016163">
    <property type="entry name" value="Ald_DH_C"/>
</dbReference>
<dbReference type="PIRSF" id="PIRSF036492">
    <property type="entry name" value="ALDH"/>
    <property type="match status" value="1"/>
</dbReference>
<organism evidence="8 9">
    <name type="scientific">Dactylosporangium cerinum</name>
    <dbReference type="NCBI Taxonomy" id="1434730"/>
    <lineage>
        <taxon>Bacteria</taxon>
        <taxon>Bacillati</taxon>
        <taxon>Actinomycetota</taxon>
        <taxon>Actinomycetes</taxon>
        <taxon>Micromonosporales</taxon>
        <taxon>Micromonosporaceae</taxon>
        <taxon>Dactylosporangium</taxon>
    </lineage>
</organism>
<dbReference type="PROSITE" id="PS00687">
    <property type="entry name" value="ALDEHYDE_DEHYDR_GLU"/>
    <property type="match status" value="1"/>
</dbReference>
<evidence type="ECO:0000256" key="1">
    <source>
        <dbReference type="ARBA" id="ARBA00009986"/>
    </source>
</evidence>